<dbReference type="GO" id="GO:0003700">
    <property type="term" value="F:DNA-binding transcription factor activity"/>
    <property type="evidence" value="ECO:0007669"/>
    <property type="project" value="InterPro"/>
</dbReference>
<dbReference type="Proteomes" id="UP000509303">
    <property type="component" value="Chromosome"/>
</dbReference>
<dbReference type="SUPFAM" id="SSF46689">
    <property type="entry name" value="Homeodomain-like"/>
    <property type="match status" value="1"/>
</dbReference>
<dbReference type="InterPro" id="IPR050204">
    <property type="entry name" value="AraC_XylS_family_regulators"/>
</dbReference>
<dbReference type="PANTHER" id="PTHR46796">
    <property type="entry name" value="HTH-TYPE TRANSCRIPTIONAL ACTIVATOR RHAS-RELATED"/>
    <property type="match status" value="1"/>
</dbReference>
<reference evidence="6 7" key="1">
    <citation type="submission" date="2020-06" db="EMBL/GenBank/DDBJ databases">
        <title>Genome mining for natural products.</title>
        <authorList>
            <person name="Zhang B."/>
            <person name="Shi J."/>
            <person name="Ge H."/>
        </authorList>
    </citation>
    <scope>NUCLEOTIDE SEQUENCE [LARGE SCALE GENOMIC DNA]</scope>
    <source>
        <strain evidence="6 7">NA00687</strain>
    </source>
</reference>
<dbReference type="Gene3D" id="1.10.10.60">
    <property type="entry name" value="Homeodomain-like"/>
    <property type="match status" value="1"/>
</dbReference>
<evidence type="ECO:0000313" key="7">
    <source>
        <dbReference type="Proteomes" id="UP000509303"/>
    </source>
</evidence>
<evidence type="ECO:0000256" key="3">
    <source>
        <dbReference type="ARBA" id="ARBA00023163"/>
    </source>
</evidence>
<organism evidence="6 7">
    <name type="scientific">Streptomyces buecherae</name>
    <dbReference type="NCBI Taxonomy" id="2763006"/>
    <lineage>
        <taxon>Bacteria</taxon>
        <taxon>Bacillati</taxon>
        <taxon>Actinomycetota</taxon>
        <taxon>Actinomycetes</taxon>
        <taxon>Kitasatosporales</taxon>
        <taxon>Streptomycetaceae</taxon>
        <taxon>Streptomyces</taxon>
    </lineage>
</organism>
<dbReference type="Pfam" id="PF14525">
    <property type="entry name" value="AraC_binding_2"/>
    <property type="match status" value="1"/>
</dbReference>
<keyword evidence="2" id="KW-0238">DNA-binding</keyword>
<protein>
    <submittedName>
        <fullName evidence="6">Helix-turn-helix domain-containing protein</fullName>
    </submittedName>
</protein>
<evidence type="ECO:0000256" key="4">
    <source>
        <dbReference type="SAM" id="MobiDB-lite"/>
    </source>
</evidence>
<keyword evidence="3" id="KW-0804">Transcription</keyword>
<gene>
    <name evidence="6" type="ORF">HUT08_33645</name>
</gene>
<sequence length="377" mass="41784">MTYSFQHGDDLPREERFDWWCEVSNRTVSPARVSSEHVNDFSAHLETLALGGARLTSLVFSPVRAQRTAALINSSDPEEYELVLAVQHEQRIAQERRDILLAAGEFALRSTSHPYDCRTPDRGGPGREDSRVLTLRLPRGVLPLASDRVDRLLVRNMSATHGTGAVLADFLRSVLRQGPALTPVAAQRIGATAVELAASVFAHHLDADAQLPPEARHRMLLARIERFIEENLPHPHLTPAAIAAHHHISLRFLHALFRAQQRTVAATIRHRRLERCRADLADARWRAVPIQAIAARWGYTDAAGFSRAFRAAYGMAPSDFRHRADRDGQRLSRGPSWGPGGSGAAYRRHESGRAPRPRRADDGSAGGTGPRRFPRGS</sequence>
<accession>A0A7H8NGP2</accession>
<dbReference type="InterPro" id="IPR009057">
    <property type="entry name" value="Homeodomain-like_sf"/>
</dbReference>
<dbReference type="PROSITE" id="PS01124">
    <property type="entry name" value="HTH_ARAC_FAMILY_2"/>
    <property type="match status" value="1"/>
</dbReference>
<dbReference type="AlphaFoldDB" id="A0A7H8NGP2"/>
<feature type="region of interest" description="Disordered" evidence="4">
    <location>
        <begin position="324"/>
        <end position="377"/>
    </location>
</feature>
<evidence type="ECO:0000256" key="2">
    <source>
        <dbReference type="ARBA" id="ARBA00023125"/>
    </source>
</evidence>
<dbReference type="InterPro" id="IPR018060">
    <property type="entry name" value="HTH_AraC"/>
</dbReference>
<dbReference type="InterPro" id="IPR035418">
    <property type="entry name" value="AraC-bd_2"/>
</dbReference>
<dbReference type="Pfam" id="PF12833">
    <property type="entry name" value="HTH_18"/>
    <property type="match status" value="1"/>
</dbReference>
<evidence type="ECO:0000259" key="5">
    <source>
        <dbReference type="PROSITE" id="PS01124"/>
    </source>
</evidence>
<feature type="domain" description="HTH araC/xylS-type" evidence="5">
    <location>
        <begin position="222"/>
        <end position="323"/>
    </location>
</feature>
<proteinExistence type="predicted"/>
<keyword evidence="1" id="KW-0805">Transcription regulation</keyword>
<evidence type="ECO:0000256" key="1">
    <source>
        <dbReference type="ARBA" id="ARBA00023015"/>
    </source>
</evidence>
<keyword evidence="7" id="KW-1185">Reference proteome</keyword>
<dbReference type="RefSeq" id="WP_176165378.1">
    <property type="nucleotide sequence ID" value="NZ_CP054929.1"/>
</dbReference>
<dbReference type="GO" id="GO:0043565">
    <property type="term" value="F:sequence-specific DNA binding"/>
    <property type="evidence" value="ECO:0007669"/>
    <property type="project" value="InterPro"/>
</dbReference>
<dbReference type="SMART" id="SM00342">
    <property type="entry name" value="HTH_ARAC"/>
    <property type="match status" value="1"/>
</dbReference>
<dbReference type="EMBL" id="CP054929">
    <property type="protein sequence ID" value="QKW53673.1"/>
    <property type="molecule type" value="Genomic_DNA"/>
</dbReference>
<dbReference type="PRINTS" id="PR00032">
    <property type="entry name" value="HTHARAC"/>
</dbReference>
<dbReference type="PANTHER" id="PTHR46796:SF6">
    <property type="entry name" value="ARAC SUBFAMILY"/>
    <property type="match status" value="1"/>
</dbReference>
<name>A0A7H8NGP2_9ACTN</name>
<dbReference type="InterPro" id="IPR020449">
    <property type="entry name" value="Tscrpt_reg_AraC-type_HTH"/>
</dbReference>
<feature type="compositionally biased region" description="Basic and acidic residues" evidence="4">
    <location>
        <begin position="347"/>
        <end position="362"/>
    </location>
</feature>
<evidence type="ECO:0000313" key="6">
    <source>
        <dbReference type="EMBL" id="QKW53673.1"/>
    </source>
</evidence>